<evidence type="ECO:0000256" key="2">
    <source>
        <dbReference type="ARBA" id="ARBA00007358"/>
    </source>
</evidence>
<evidence type="ECO:0000256" key="4">
    <source>
        <dbReference type="ARBA" id="ARBA00023027"/>
    </source>
</evidence>
<proteinExistence type="inferred from homology"/>
<dbReference type="RefSeq" id="WP_382409478.1">
    <property type="nucleotide sequence ID" value="NZ_JBHSGU010000005.1"/>
</dbReference>
<dbReference type="PANTHER" id="PTHR11496">
    <property type="entry name" value="ALCOHOL DEHYDROGENASE"/>
    <property type="match status" value="1"/>
</dbReference>
<comment type="caution">
    <text evidence="7">The sequence shown here is derived from an EMBL/GenBank/DDBJ whole genome shotgun (WGS) entry which is preliminary data.</text>
</comment>
<dbReference type="InterPro" id="IPR039697">
    <property type="entry name" value="Alcohol_dehydrogenase_Fe"/>
</dbReference>
<dbReference type="CDD" id="cd08193">
    <property type="entry name" value="HVD"/>
    <property type="match status" value="1"/>
</dbReference>
<name>A0ABV9LY64_9ALTE</name>
<dbReference type="PANTHER" id="PTHR11496:SF102">
    <property type="entry name" value="ALCOHOL DEHYDROGENASE 4"/>
    <property type="match status" value="1"/>
</dbReference>
<evidence type="ECO:0000259" key="6">
    <source>
        <dbReference type="Pfam" id="PF25137"/>
    </source>
</evidence>
<accession>A0ABV9LY64</accession>
<evidence type="ECO:0000256" key="1">
    <source>
        <dbReference type="ARBA" id="ARBA00001962"/>
    </source>
</evidence>
<dbReference type="Gene3D" id="1.20.1090.10">
    <property type="entry name" value="Dehydroquinate synthase-like - alpha domain"/>
    <property type="match status" value="1"/>
</dbReference>
<sequence>MHAFEFNTTKRIVCEQGALAHIQAHCAQLGIKRPLVLTDPGIEKCGLLGRLRSYLSSSNASHGHSASFDSCIVYSKVEADPDERIMREATALALKENADGIIGFGGGSAMDTAKVVSVLATEKQNLSALYGVEQITAPRLPLILIPTTAGTGSEVTPIAIVTTSKSTKSGIVSHVLLPDIAVLDAELTVDLPEHISAATGIDAMVHAIEAYTGKHKKNLYSDMLAKQALRLLSQNIETATFNGGDLGARQNMLLGACLAGQAFANSPVAAVHALAYPLGGHFHIPHGLSNALVLPHVLRFNEQVAYPLYSELSPCIIKGVCTEQDSMVLSRLFIAHIESLISHLKLPNKLHMLGIEKKDLPMLAKDAMQQTRLLVNNPRALNYEDALGIYQQAY</sequence>
<dbReference type="SUPFAM" id="SSF56796">
    <property type="entry name" value="Dehydroquinate synthase-like"/>
    <property type="match status" value="1"/>
</dbReference>
<dbReference type="InterPro" id="IPR001670">
    <property type="entry name" value="ADH_Fe/GldA"/>
</dbReference>
<dbReference type="Pfam" id="PF25137">
    <property type="entry name" value="ADH_Fe_C"/>
    <property type="match status" value="1"/>
</dbReference>
<organism evidence="7 8">
    <name type="scientific">Glaciecola siphonariae</name>
    <dbReference type="NCBI Taxonomy" id="521012"/>
    <lineage>
        <taxon>Bacteria</taxon>
        <taxon>Pseudomonadati</taxon>
        <taxon>Pseudomonadota</taxon>
        <taxon>Gammaproteobacteria</taxon>
        <taxon>Alteromonadales</taxon>
        <taxon>Alteromonadaceae</taxon>
        <taxon>Glaciecola</taxon>
    </lineage>
</organism>
<dbReference type="EMBL" id="JBHSGU010000005">
    <property type="protein sequence ID" value="MFC4701235.1"/>
    <property type="molecule type" value="Genomic_DNA"/>
</dbReference>
<feature type="domain" description="Fe-containing alcohol dehydrogenase-like C-terminal" evidence="6">
    <location>
        <begin position="197"/>
        <end position="394"/>
    </location>
</feature>
<dbReference type="InterPro" id="IPR018211">
    <property type="entry name" value="ADH_Fe_CS"/>
</dbReference>
<keyword evidence="4" id="KW-0520">NAD</keyword>
<comment type="cofactor">
    <cofactor evidence="1">
        <name>Fe cation</name>
        <dbReference type="ChEBI" id="CHEBI:24875"/>
    </cofactor>
</comment>
<evidence type="ECO:0000259" key="5">
    <source>
        <dbReference type="Pfam" id="PF00465"/>
    </source>
</evidence>
<feature type="domain" description="Alcohol dehydrogenase iron-type/glycerol dehydrogenase GldA" evidence="5">
    <location>
        <begin position="10"/>
        <end position="184"/>
    </location>
</feature>
<protein>
    <submittedName>
        <fullName evidence="7">Iron-containing alcohol dehydrogenase</fullName>
    </submittedName>
</protein>
<evidence type="ECO:0000256" key="3">
    <source>
        <dbReference type="ARBA" id="ARBA00023002"/>
    </source>
</evidence>
<gene>
    <name evidence="7" type="ORF">ACFO4O_13765</name>
</gene>
<dbReference type="Gene3D" id="3.40.50.1970">
    <property type="match status" value="1"/>
</dbReference>
<evidence type="ECO:0000313" key="7">
    <source>
        <dbReference type="EMBL" id="MFC4701235.1"/>
    </source>
</evidence>
<keyword evidence="8" id="KW-1185">Reference proteome</keyword>
<dbReference type="Proteomes" id="UP001595897">
    <property type="component" value="Unassembled WGS sequence"/>
</dbReference>
<keyword evidence="3" id="KW-0560">Oxidoreductase</keyword>
<comment type="similarity">
    <text evidence="2">Belongs to the iron-containing alcohol dehydrogenase family.</text>
</comment>
<dbReference type="PROSITE" id="PS00913">
    <property type="entry name" value="ADH_IRON_1"/>
    <property type="match status" value="1"/>
</dbReference>
<dbReference type="Pfam" id="PF00465">
    <property type="entry name" value="Fe-ADH"/>
    <property type="match status" value="1"/>
</dbReference>
<dbReference type="InterPro" id="IPR056798">
    <property type="entry name" value="ADH_Fe_C"/>
</dbReference>
<evidence type="ECO:0000313" key="8">
    <source>
        <dbReference type="Proteomes" id="UP001595897"/>
    </source>
</evidence>
<reference evidence="8" key="1">
    <citation type="journal article" date="2019" name="Int. J. Syst. Evol. Microbiol.">
        <title>The Global Catalogue of Microorganisms (GCM) 10K type strain sequencing project: providing services to taxonomists for standard genome sequencing and annotation.</title>
        <authorList>
            <consortium name="The Broad Institute Genomics Platform"/>
            <consortium name="The Broad Institute Genome Sequencing Center for Infectious Disease"/>
            <person name="Wu L."/>
            <person name="Ma J."/>
        </authorList>
    </citation>
    <scope>NUCLEOTIDE SEQUENCE [LARGE SCALE GENOMIC DNA]</scope>
    <source>
        <strain evidence="8">KACC 12507</strain>
    </source>
</reference>